<gene>
    <name evidence="1" type="ORF">OBBRIDRAFT_830104</name>
</gene>
<sequence>MFCYSDSDLPEVIEIWLCEHASRRLYQLEIFLACDRVVDVLHAHICTARDTLRELDFAVETSGVRTLTDHLLSNLSVLSEYKSLRLLWLNLQRSSRMIVSILERLNSKTEEILVYFVLWDDSLDIPDLWPIVNLLSQRRFWRLQHFELVSTYPSDMFPTEDLHKIPVEACVDTLRRQEVRVGVSWYPDPTLSF</sequence>
<dbReference type="EMBL" id="KV722330">
    <property type="protein sequence ID" value="OCH96713.1"/>
    <property type="molecule type" value="Genomic_DNA"/>
</dbReference>
<proteinExistence type="predicted"/>
<evidence type="ECO:0000313" key="2">
    <source>
        <dbReference type="Proteomes" id="UP000250043"/>
    </source>
</evidence>
<protein>
    <submittedName>
        <fullName evidence="1">Uncharacterized protein</fullName>
    </submittedName>
</protein>
<organism evidence="1 2">
    <name type="scientific">Obba rivulosa</name>
    <dbReference type="NCBI Taxonomy" id="1052685"/>
    <lineage>
        <taxon>Eukaryota</taxon>
        <taxon>Fungi</taxon>
        <taxon>Dikarya</taxon>
        <taxon>Basidiomycota</taxon>
        <taxon>Agaricomycotina</taxon>
        <taxon>Agaricomycetes</taxon>
        <taxon>Polyporales</taxon>
        <taxon>Gelatoporiaceae</taxon>
        <taxon>Obba</taxon>
    </lineage>
</organism>
<reference evidence="1 2" key="1">
    <citation type="submission" date="2016-07" db="EMBL/GenBank/DDBJ databases">
        <title>Draft genome of the white-rot fungus Obba rivulosa 3A-2.</title>
        <authorList>
            <consortium name="DOE Joint Genome Institute"/>
            <person name="Miettinen O."/>
            <person name="Riley R."/>
            <person name="Acob R."/>
            <person name="Barry K."/>
            <person name="Cullen D."/>
            <person name="De Vries R."/>
            <person name="Hainaut M."/>
            <person name="Hatakka A."/>
            <person name="Henrissat B."/>
            <person name="Hilden K."/>
            <person name="Kuo R."/>
            <person name="Labutti K."/>
            <person name="Lipzen A."/>
            <person name="Makela M.R."/>
            <person name="Sandor L."/>
            <person name="Spatafora J.W."/>
            <person name="Grigoriev I.V."/>
            <person name="Hibbett D.S."/>
        </authorList>
    </citation>
    <scope>NUCLEOTIDE SEQUENCE [LARGE SCALE GENOMIC DNA]</scope>
    <source>
        <strain evidence="1 2">3A-2</strain>
    </source>
</reference>
<dbReference type="Proteomes" id="UP000250043">
    <property type="component" value="Unassembled WGS sequence"/>
</dbReference>
<evidence type="ECO:0000313" key="1">
    <source>
        <dbReference type="EMBL" id="OCH96713.1"/>
    </source>
</evidence>
<dbReference type="AlphaFoldDB" id="A0A8E2J7M4"/>
<keyword evidence="2" id="KW-1185">Reference proteome</keyword>
<name>A0A8E2J7M4_9APHY</name>
<accession>A0A8E2J7M4</accession>